<sequence>MIVTREELIIALSEAAEVEHGLLVQYLFAAFSIERRDIPDLSPSQQICLARWQKIIFDVAREEMDHLAKVCNLLAAIGSAPQFLRPNFPQSNTSFFLLGVGKNKHHRYPFDFELERFNDCSLYRFIISELPKGVTYLAFPNETGIRIATARDGSPQPIVYNHVGELYSIIEKGFIDLTNLIGEKELFIGGIRNQDNSLDLVKDLNSARRVINRIIVDGEGTPDDNKDSHYEKFMRVRSELAKELKQSSSFNPSKNVALNPQTRYNGDSRGNVTLITHGVTLKLAELFNDIYITMLSTLIQYHSQAGETDRQIEALTRISRGVMSTMLRPLAEMLTEMPVHEEQTDLVAGPCFEIYHPIRLSPDVQSRWKILKERITQEIGLCESLLDFANTYTGLKRLNSVYENLKYLLLDVETVS</sequence>
<dbReference type="Proteomes" id="UP001055420">
    <property type="component" value="Chromosome"/>
</dbReference>
<protein>
    <submittedName>
        <fullName evidence="2">Ferritin-like protein</fullName>
    </submittedName>
</protein>
<gene>
    <name evidence="2" type="ORF">NFI80_01540</name>
</gene>
<organism evidence="2 3">
    <name type="scientific">Dyadobacter chenhuakuii</name>
    <dbReference type="NCBI Taxonomy" id="2909339"/>
    <lineage>
        <taxon>Bacteria</taxon>
        <taxon>Pseudomonadati</taxon>
        <taxon>Bacteroidota</taxon>
        <taxon>Cytophagia</taxon>
        <taxon>Cytophagales</taxon>
        <taxon>Spirosomataceae</taxon>
        <taxon>Dyadobacter</taxon>
    </lineage>
</organism>
<name>A0ABY4XMW4_9BACT</name>
<reference evidence="2" key="1">
    <citation type="submission" date="2022-06" db="EMBL/GenBank/DDBJ databases">
        <title>Novel species in genus Dyadobacter.</title>
        <authorList>
            <person name="Ma C."/>
        </authorList>
    </citation>
    <scope>NUCLEOTIDE SEQUENCE</scope>
    <source>
        <strain evidence="2">CY22</strain>
    </source>
</reference>
<dbReference type="InterPro" id="IPR026820">
    <property type="entry name" value="VioB/RebD_dom"/>
</dbReference>
<evidence type="ECO:0000313" key="3">
    <source>
        <dbReference type="Proteomes" id="UP001055420"/>
    </source>
</evidence>
<evidence type="ECO:0000259" key="1">
    <source>
        <dbReference type="Pfam" id="PF12902"/>
    </source>
</evidence>
<dbReference type="RefSeq" id="WP_235164469.1">
    <property type="nucleotide sequence ID" value="NZ_CP098805.1"/>
</dbReference>
<feature type="domain" description="Iminophenyl-pyruvate dimer synthase" evidence="1">
    <location>
        <begin position="12"/>
        <end position="236"/>
    </location>
</feature>
<evidence type="ECO:0000313" key="2">
    <source>
        <dbReference type="EMBL" id="USJ31428.1"/>
    </source>
</evidence>
<accession>A0ABY4XMW4</accession>
<dbReference type="EMBL" id="CP098805">
    <property type="protein sequence ID" value="USJ31428.1"/>
    <property type="molecule type" value="Genomic_DNA"/>
</dbReference>
<keyword evidence="3" id="KW-1185">Reference proteome</keyword>
<dbReference type="Pfam" id="PF12902">
    <property type="entry name" value="Ferritin-like"/>
    <property type="match status" value="1"/>
</dbReference>
<dbReference type="InterPro" id="IPR012347">
    <property type="entry name" value="Ferritin-like"/>
</dbReference>
<dbReference type="Gene3D" id="1.20.1260.10">
    <property type="match status" value="1"/>
</dbReference>
<proteinExistence type="predicted"/>